<evidence type="ECO:0000313" key="1">
    <source>
        <dbReference type="EMBL" id="KUI17003.1"/>
    </source>
</evidence>
<dbReference type="Proteomes" id="UP000053707">
    <property type="component" value="Unassembled WGS sequence"/>
</dbReference>
<evidence type="ECO:0000313" key="2">
    <source>
        <dbReference type="Proteomes" id="UP000053707"/>
    </source>
</evidence>
<comment type="caution">
    <text evidence="1">The sequence shown here is derived from an EMBL/GenBank/DDBJ whole genome shotgun (WGS) entry which is preliminary data.</text>
</comment>
<dbReference type="AlphaFoldDB" id="A0A101A7T9"/>
<accession>A0A101A7T9</accession>
<organism evidence="1 2">
    <name type="scientific">Mycobacterium lehmannii</name>
    <dbReference type="NCBI Taxonomy" id="2048550"/>
    <lineage>
        <taxon>Bacteria</taxon>
        <taxon>Bacillati</taxon>
        <taxon>Actinomycetota</taxon>
        <taxon>Actinomycetes</taxon>
        <taxon>Mycobacteriales</taxon>
        <taxon>Mycobacteriaceae</taxon>
        <taxon>Mycobacterium</taxon>
    </lineage>
</organism>
<sequence length="449" mass="46681">MLPSRPRLQAWNPESPTAGASALATAGHSVYTAVRDLDDGIDRMSAAQTWSGGAHDAATAMFGRATDATSEFAHYTEAVATALRKGSGSIGGARAALLEHAESVDAGELQVTDMWVVLIKPARVSAEKAASLLAQAHAEQKEINRLLTAVGDADDATAESVQAAAQNLGFALPRPNDFPHLNPATGAARPADEVPDPMTLHGLIQQGVVRDNDMAQTVRESREWVTEDGQVRQTLMMMDGSRHEIYEWNDFAPCVEDTYYDKHGNEVSSTFSQDKTNYDGTKYTSIRFADGIEVTMTQTPDGKTTGGVTAADGRHGVLPDEFFTHPMVTTVGGALTGLEEQAKRGIPMLSPQSVENLGKAAKYGGPTLGVATALYDTVTAKTFHDGCVAAISGGAGVGGGYAGGTLAAAGASAFGAPQLAPGAAVVGSIAGTWTFGYIGGIIGNIVCPK</sequence>
<dbReference type="EMBL" id="LQIR01000014">
    <property type="protein sequence ID" value="KUI17003.1"/>
    <property type="molecule type" value="Genomic_DNA"/>
</dbReference>
<keyword evidence="2" id="KW-1185">Reference proteome</keyword>
<gene>
    <name evidence="1" type="ORF">AU192_21035</name>
</gene>
<protein>
    <submittedName>
        <fullName evidence="1">Uncharacterized protein</fullName>
    </submittedName>
</protein>
<reference evidence="1 2" key="1">
    <citation type="submission" date="2016-01" db="EMBL/GenBank/DDBJ databases">
        <authorList>
            <consortium name="TB Trials Study Group"/>
            <person name="Sutton G."/>
            <person name="Brinkac L."/>
            <person name="Sanka R."/>
            <person name="Adams M."/>
            <person name="Lau E.L."/>
            <person name="Macaden R."/>
            <person name="Grewal H.M.S."/>
        </authorList>
    </citation>
    <scope>NUCLEOTIDE SEQUENCE [LARGE SCALE GENOMIC DNA]</scope>
    <source>
        <strain evidence="1 2">IS-1744</strain>
    </source>
</reference>
<name>A0A101A7T9_9MYCO</name>
<proteinExistence type="predicted"/>